<dbReference type="Proteomes" id="UP000241426">
    <property type="component" value="Unassembled WGS sequence"/>
</dbReference>
<gene>
    <name evidence="1" type="ORF">C9J27_23605</name>
</gene>
<proteinExistence type="predicted"/>
<accession>A0A0B7JF94</accession>
<dbReference type="GeneID" id="29945313"/>
<evidence type="ECO:0000313" key="1">
    <source>
        <dbReference type="EMBL" id="PSU90883.1"/>
    </source>
</evidence>
<sequence length="123" mass="14285">MKIKNVYEFIDNYSGVALLIEEGGNVVYHNSIVFEYHIIDNNSNIIGENLSKIFLEKAKKEGPLTHAQALRGIEISRLCWLNQGISLNFEHYDNILYTTIRMIIKFDKEYMILLIDKANQPSY</sequence>
<comment type="caution">
    <text evidence="1">The sequence shown here is derived from an EMBL/GenBank/DDBJ whole genome shotgun (WGS) entry which is preliminary data.</text>
</comment>
<dbReference type="AlphaFoldDB" id="A0A0B7JF94"/>
<evidence type="ECO:0000313" key="2">
    <source>
        <dbReference type="Proteomes" id="UP000241426"/>
    </source>
</evidence>
<dbReference type="EMBL" id="PYNF01000040">
    <property type="protein sequence ID" value="PSU90883.1"/>
    <property type="molecule type" value="Genomic_DNA"/>
</dbReference>
<protein>
    <submittedName>
        <fullName evidence="1">Uncharacterized protein</fullName>
    </submittedName>
</protein>
<reference evidence="1 2" key="1">
    <citation type="submission" date="2018-01" db="EMBL/GenBank/DDBJ databases">
        <title>Whole genome sequencing of Histamine producing bacteria.</title>
        <authorList>
            <person name="Butler K."/>
        </authorList>
    </citation>
    <scope>NUCLEOTIDE SEQUENCE [LARGE SCALE GENOMIC DNA]</scope>
    <source>
        <strain evidence="1 2">FS-7.2</strain>
    </source>
</reference>
<name>A0A0B7JF94_9GAMM</name>
<dbReference type="RefSeq" id="WP_036792628.1">
    <property type="nucleotide sequence ID" value="NZ_LN794353.1"/>
</dbReference>
<accession>A0A2T3KBB8</accession>
<organism evidence="1 2">
    <name type="scientific">Photobacterium kishitanii</name>
    <dbReference type="NCBI Taxonomy" id="318456"/>
    <lineage>
        <taxon>Bacteria</taxon>
        <taxon>Pseudomonadati</taxon>
        <taxon>Pseudomonadota</taxon>
        <taxon>Gammaproteobacteria</taxon>
        <taxon>Vibrionales</taxon>
        <taxon>Vibrionaceae</taxon>
        <taxon>Photobacterium</taxon>
    </lineage>
</organism>